<accession>A0ABW2A3E3</accession>
<sequence>MKESKNERFRRLAESRGNRLIREIALLGNLANPKNYSYSEDEVERLFAPIEQELKETRALFNMNSESARKVKFS</sequence>
<comment type="caution">
    <text evidence="1">The sequence shown here is derived from an EMBL/GenBank/DDBJ whole genome shotgun (WGS) entry which is preliminary data.</text>
</comment>
<gene>
    <name evidence="1" type="ORF">ACFQDL_18515</name>
</gene>
<name>A0ABW2A3E3_9GAMM</name>
<dbReference type="EMBL" id="JBHSWE010000001">
    <property type="protein sequence ID" value="MFC6671834.1"/>
    <property type="molecule type" value="Genomic_DNA"/>
</dbReference>
<keyword evidence="2" id="KW-1185">Reference proteome</keyword>
<proteinExistence type="predicted"/>
<evidence type="ECO:0000313" key="2">
    <source>
        <dbReference type="Proteomes" id="UP001596422"/>
    </source>
</evidence>
<reference evidence="2" key="1">
    <citation type="journal article" date="2019" name="Int. J. Syst. Evol. Microbiol.">
        <title>The Global Catalogue of Microorganisms (GCM) 10K type strain sequencing project: providing services to taxonomists for standard genome sequencing and annotation.</title>
        <authorList>
            <consortium name="The Broad Institute Genomics Platform"/>
            <consortium name="The Broad Institute Genome Sequencing Center for Infectious Disease"/>
            <person name="Wu L."/>
            <person name="Ma J."/>
        </authorList>
    </citation>
    <scope>NUCLEOTIDE SEQUENCE [LARGE SCALE GENOMIC DNA]</scope>
    <source>
        <strain evidence="2">NBRC 111756</strain>
    </source>
</reference>
<organism evidence="1 2">
    <name type="scientific">Marinobacterium aestuariivivens</name>
    <dbReference type="NCBI Taxonomy" id="1698799"/>
    <lineage>
        <taxon>Bacteria</taxon>
        <taxon>Pseudomonadati</taxon>
        <taxon>Pseudomonadota</taxon>
        <taxon>Gammaproteobacteria</taxon>
        <taxon>Oceanospirillales</taxon>
        <taxon>Oceanospirillaceae</taxon>
        <taxon>Marinobacterium</taxon>
    </lineage>
</organism>
<evidence type="ECO:0000313" key="1">
    <source>
        <dbReference type="EMBL" id="MFC6671834.1"/>
    </source>
</evidence>
<protein>
    <submittedName>
        <fullName evidence="1">Uncharacterized protein</fullName>
    </submittedName>
</protein>
<dbReference type="Proteomes" id="UP001596422">
    <property type="component" value="Unassembled WGS sequence"/>
</dbReference>
<dbReference type="RefSeq" id="WP_379910318.1">
    <property type="nucleotide sequence ID" value="NZ_JBHSWE010000001.1"/>
</dbReference>